<evidence type="ECO:0000256" key="3">
    <source>
        <dbReference type="ARBA" id="ARBA00023054"/>
    </source>
</evidence>
<feature type="region of interest" description="Disordered" evidence="5">
    <location>
        <begin position="263"/>
        <end position="296"/>
    </location>
</feature>
<feature type="region of interest" description="Disordered" evidence="5">
    <location>
        <begin position="1"/>
        <end position="68"/>
    </location>
</feature>
<organism evidence="7 8">
    <name type="scientific">Lepraria neglecta</name>
    <dbReference type="NCBI Taxonomy" id="209136"/>
    <lineage>
        <taxon>Eukaryota</taxon>
        <taxon>Fungi</taxon>
        <taxon>Dikarya</taxon>
        <taxon>Ascomycota</taxon>
        <taxon>Pezizomycotina</taxon>
        <taxon>Lecanoromycetes</taxon>
        <taxon>OSLEUM clade</taxon>
        <taxon>Lecanoromycetidae</taxon>
        <taxon>Lecanorales</taxon>
        <taxon>Lecanorineae</taxon>
        <taxon>Stereocaulaceae</taxon>
        <taxon>Lepraria</taxon>
    </lineage>
</organism>
<dbReference type="InterPro" id="IPR003395">
    <property type="entry name" value="RecF/RecN/SMC_N"/>
</dbReference>
<feature type="coiled-coil region" evidence="4">
    <location>
        <begin position="375"/>
        <end position="509"/>
    </location>
</feature>
<feature type="coiled-coil region" evidence="4">
    <location>
        <begin position="939"/>
        <end position="966"/>
    </location>
</feature>
<gene>
    <name evidence="7" type="ORF">OEA41_005452</name>
</gene>
<evidence type="ECO:0000256" key="2">
    <source>
        <dbReference type="ARBA" id="ARBA00018687"/>
    </source>
</evidence>
<dbReference type="Proteomes" id="UP001276659">
    <property type="component" value="Unassembled WGS sequence"/>
</dbReference>
<evidence type="ECO:0000256" key="4">
    <source>
        <dbReference type="SAM" id="Coils"/>
    </source>
</evidence>
<sequence length="1175" mass="133200">MPTAITPRRQLRDDFESDEADSASPDMVPSSQPDFASSKRARLSDGSASTSLNGTPLTNGYHPQPNLLQRETLRSRGARRKYQPGSIVRVKLANFVTYTAVEFFPGPSLNMVIGPNGTGKSTLVCAICLGLGWGPQAADHSEHLGRAKEVSEYVKHGSQEAMIEIELAKDGKRFKNNIVIRCTIKREGNKSVYSVDGKAQSKKAIVDLARSLSIQIDNLCQFLPQDKVVEFAAMTPVELLRSTQRAVASQEMMDMHEQLKDLRRKQKDAQARSTADQDSLTNLESRQRLQEADVERMREREQTVKHVSYLEAARPFAAYRSARLVYAQAKNRRKEASEELTRLQNEVEPSLRAVNATQRYKEQVETVAAERKDAIGKAERRADGIDKRFRDLQDKHNECVAQFQAERNTGREKKLEIARHEDTIRRLKRQMEEQPSELDVQTFNERIREKRRAIQNCSDQIEELKRKQTELTQRGREKKLRVQQAEQELAKLDSQAGRQEKKLQNASRDTAKLWDWVQQHQDEFERPVLGPPIVECSVKDPRYVDLIESLFQKGVMLSFTTQTRNDFKKLSNVAASQRLSEINIKTMEAGLEPFQPPVSPDEMSRFGFDSWALDLLDGPERVLAMLCAEVHIHATGVAVRDTSTQQFEMLQKSPISAWVASKSSYKINRRREYGPGATSTQVRPVRRAAVWTEQPVDLTAKRTLQENIAGLNDEAEACCTEIKEAQTRIIAWRESIQKAGEEEKQLTTEKTDKQRAISEFKALPTKLAANEDKLASAQAAISAVKDRLRAIVDQQDAIAMERAQIALDYADAVEALRVCHNSLHEAEIMLIEATSDFDTLKERNSSVKELLESQQRQVDELVRETNEVQREARGLLETCSRMLGSGADDELRAFLQRLPEGQTTEELEAEIDSEKARLELMHEGNGGVIKEYETRQKKIDSLTSRLEEIKFALSELDDKIKELRDQWEPELDSLVGKISESFSFNMEQISCAGEVGVYKDDDFDQWAIQIRVKFREHEPLTTLDSHRQSGGERAVSTIFYLMSLQSLTKSPFRVVDEINQGMDPRNERLVHRRMVGIACGIVDQPTNNTAISQRDDEDRDGEEVDEHDEAGRGGSQYFLITPKLLHNLTYERGMRVLCIASGEYMPAERSRVDFKGCVDLMRGLRAGGMGVTVAR</sequence>
<keyword evidence="3 4" id="KW-0175">Coiled coil</keyword>
<feature type="domain" description="RecF/RecN/SMC N-terminal" evidence="6">
    <location>
        <begin position="87"/>
        <end position="1072"/>
    </location>
</feature>
<name>A0AAD9YZF4_9LECA</name>
<dbReference type="GO" id="GO:0005634">
    <property type="term" value="C:nucleus"/>
    <property type="evidence" value="ECO:0007669"/>
    <property type="project" value="TreeGrafter"/>
</dbReference>
<dbReference type="GO" id="GO:0000724">
    <property type="term" value="P:double-strand break repair via homologous recombination"/>
    <property type="evidence" value="ECO:0007669"/>
    <property type="project" value="TreeGrafter"/>
</dbReference>
<dbReference type="PANTHER" id="PTHR45916:SF1">
    <property type="entry name" value="STRUCTURAL MAINTENANCE OF CHROMOSOMES PROTEIN 5"/>
    <property type="match status" value="1"/>
</dbReference>
<evidence type="ECO:0000313" key="7">
    <source>
        <dbReference type="EMBL" id="KAK3169004.1"/>
    </source>
</evidence>
<evidence type="ECO:0000256" key="5">
    <source>
        <dbReference type="SAM" id="MobiDB-lite"/>
    </source>
</evidence>
<feature type="compositionally biased region" description="Polar residues" evidence="5">
    <location>
        <begin position="271"/>
        <end position="284"/>
    </location>
</feature>
<evidence type="ECO:0000256" key="1">
    <source>
        <dbReference type="ARBA" id="ARBA00010171"/>
    </source>
</evidence>
<dbReference type="GO" id="GO:0030915">
    <property type="term" value="C:Smc5-Smc6 complex"/>
    <property type="evidence" value="ECO:0007669"/>
    <property type="project" value="TreeGrafter"/>
</dbReference>
<proteinExistence type="inferred from homology"/>
<keyword evidence="8" id="KW-1185">Reference proteome</keyword>
<dbReference type="SUPFAM" id="SSF52540">
    <property type="entry name" value="P-loop containing nucleoside triphosphate hydrolases"/>
    <property type="match status" value="2"/>
</dbReference>
<feature type="region of interest" description="Disordered" evidence="5">
    <location>
        <begin position="1086"/>
        <end position="1113"/>
    </location>
</feature>
<dbReference type="Gene3D" id="3.40.50.300">
    <property type="entry name" value="P-loop containing nucleotide triphosphate hydrolases"/>
    <property type="match status" value="2"/>
</dbReference>
<evidence type="ECO:0000259" key="6">
    <source>
        <dbReference type="Pfam" id="PF02463"/>
    </source>
</evidence>
<protein>
    <recommendedName>
        <fullName evidence="2">Structural maintenance of chromosomes protein 5</fullName>
    </recommendedName>
</protein>
<feature type="coiled-coil region" evidence="4">
    <location>
        <begin position="708"/>
        <end position="742"/>
    </location>
</feature>
<reference evidence="7" key="1">
    <citation type="submission" date="2022-11" db="EMBL/GenBank/DDBJ databases">
        <title>Chromosomal genome sequence assembly and mating type (MAT) locus characterization of the leprose asexual lichenized fungus Lepraria neglecta (Nyl.) Erichsen.</title>
        <authorList>
            <person name="Allen J.L."/>
            <person name="Pfeffer B."/>
        </authorList>
    </citation>
    <scope>NUCLEOTIDE SEQUENCE</scope>
    <source>
        <strain evidence="7">Allen 5258</strain>
    </source>
</reference>
<accession>A0AAD9YZF4</accession>
<evidence type="ECO:0000313" key="8">
    <source>
        <dbReference type="Proteomes" id="UP001276659"/>
    </source>
</evidence>
<dbReference type="PANTHER" id="PTHR45916">
    <property type="entry name" value="STRUCTURAL MAINTENANCE OF CHROMOSOMES PROTEIN 5"/>
    <property type="match status" value="1"/>
</dbReference>
<dbReference type="Pfam" id="PF02463">
    <property type="entry name" value="SMC_N"/>
    <property type="match status" value="1"/>
</dbReference>
<feature type="coiled-coil region" evidence="4">
    <location>
        <begin position="837"/>
        <end position="878"/>
    </location>
</feature>
<feature type="compositionally biased region" description="Polar residues" evidence="5">
    <location>
        <begin position="46"/>
        <end position="58"/>
    </location>
</feature>
<dbReference type="EMBL" id="JASNWA010000010">
    <property type="protein sequence ID" value="KAK3169004.1"/>
    <property type="molecule type" value="Genomic_DNA"/>
</dbReference>
<dbReference type="AlphaFoldDB" id="A0AAD9YZF4"/>
<feature type="compositionally biased region" description="Basic and acidic residues" evidence="5">
    <location>
        <begin position="285"/>
        <end position="296"/>
    </location>
</feature>
<comment type="similarity">
    <text evidence="1">Belongs to the SMC family. SMC5 subfamily.</text>
</comment>
<dbReference type="GO" id="GO:0003697">
    <property type="term" value="F:single-stranded DNA binding"/>
    <property type="evidence" value="ECO:0007669"/>
    <property type="project" value="TreeGrafter"/>
</dbReference>
<comment type="caution">
    <text evidence="7">The sequence shown here is derived from an EMBL/GenBank/DDBJ whole genome shotgun (WGS) entry which is preliminary data.</text>
</comment>
<dbReference type="InterPro" id="IPR027417">
    <property type="entry name" value="P-loop_NTPase"/>
</dbReference>
<feature type="compositionally biased region" description="Acidic residues" evidence="5">
    <location>
        <begin position="1095"/>
        <end position="1108"/>
    </location>
</feature>